<dbReference type="PROSITE" id="PS00217">
    <property type="entry name" value="SUGAR_TRANSPORT_2"/>
    <property type="match status" value="1"/>
</dbReference>
<feature type="transmembrane region" description="Helical" evidence="7">
    <location>
        <begin position="20"/>
        <end position="42"/>
    </location>
</feature>
<dbReference type="STRING" id="1884381.SAMN05518846_103212"/>
<proteinExistence type="predicted"/>
<keyword evidence="10" id="KW-1185">Reference proteome</keyword>
<keyword evidence="3" id="KW-1003">Cell membrane</keyword>
<sequence length="443" mass="48221">MTSQVQSTVEKSKIVEKRNAAIKGAFFTEFVDMFDIYLPTIILTPALSYFQPEELPQGMAGILTSLVFVTTLLGRPLGATIFGALGDKIGRRKATISSVLGFGIITFLIALLPGYSSIGITAYWLLVLLRFLDGVFLGGGYTGSHPLAMEYSEKHQRGFVGAFILSAFPLAYIVINLLGLAAFALIPQAGPDSPYAVWGWRIPFVIGALLAFWLAAYYIRKVPESETWESSKKEKNSLASMFRGKTGRSFFQVFIMMTGFWLTQNIVTLILPTTVLRTILGLDGIQVTLTLFISYAVLFGSYIAAGVIGQKIGRRRFFLILGPAIVLVGSVLLAIILNGKALPLPLIMLLVVLFSVIVTAPWGVIVTYINERFTTEVRASGFGLGFSASVVLPSFYAFYMNWLGGIMSYNSTIIALLIIGAVIGTVGAYLGPETKDVDFNQAE</sequence>
<evidence type="ECO:0000259" key="8">
    <source>
        <dbReference type="PROSITE" id="PS50850"/>
    </source>
</evidence>
<dbReference type="InterPro" id="IPR020846">
    <property type="entry name" value="MFS_dom"/>
</dbReference>
<accession>A0A1I3R0D2</accession>
<feature type="transmembrane region" description="Helical" evidence="7">
    <location>
        <begin position="62"/>
        <end position="85"/>
    </location>
</feature>
<dbReference type="InterPro" id="IPR036259">
    <property type="entry name" value="MFS_trans_sf"/>
</dbReference>
<evidence type="ECO:0000256" key="5">
    <source>
        <dbReference type="ARBA" id="ARBA00022989"/>
    </source>
</evidence>
<feature type="transmembrane region" description="Helical" evidence="7">
    <location>
        <begin position="411"/>
        <end position="431"/>
    </location>
</feature>
<feature type="transmembrane region" description="Helical" evidence="7">
    <location>
        <begin position="198"/>
        <end position="219"/>
    </location>
</feature>
<dbReference type="Proteomes" id="UP000198915">
    <property type="component" value="Unassembled WGS sequence"/>
</dbReference>
<name>A0A1I3R0D2_9BACL</name>
<dbReference type="InterPro" id="IPR011701">
    <property type="entry name" value="MFS"/>
</dbReference>
<keyword evidence="6 7" id="KW-0472">Membrane</keyword>
<dbReference type="Gene3D" id="1.20.1250.20">
    <property type="entry name" value="MFS general substrate transporter like domains"/>
    <property type="match status" value="2"/>
</dbReference>
<evidence type="ECO:0000256" key="7">
    <source>
        <dbReference type="SAM" id="Phobius"/>
    </source>
</evidence>
<dbReference type="PROSITE" id="PS50850">
    <property type="entry name" value="MFS"/>
    <property type="match status" value="1"/>
</dbReference>
<feature type="transmembrane region" description="Helical" evidence="7">
    <location>
        <begin position="162"/>
        <end position="186"/>
    </location>
</feature>
<dbReference type="PANTHER" id="PTHR43045:SF4">
    <property type="entry name" value="TRANSPORTER YDFJ-RELATED"/>
    <property type="match status" value="1"/>
</dbReference>
<dbReference type="InterPro" id="IPR005829">
    <property type="entry name" value="Sugar_transporter_CS"/>
</dbReference>
<feature type="domain" description="Major facilitator superfamily (MFS) profile" evidence="8">
    <location>
        <begin position="21"/>
        <end position="435"/>
    </location>
</feature>
<dbReference type="Pfam" id="PF07690">
    <property type="entry name" value="MFS_1"/>
    <property type="match status" value="1"/>
</dbReference>
<keyword evidence="2" id="KW-0813">Transport</keyword>
<feature type="transmembrane region" description="Helical" evidence="7">
    <location>
        <begin position="250"/>
        <end position="272"/>
    </location>
</feature>
<reference evidence="10" key="1">
    <citation type="submission" date="2016-10" db="EMBL/GenBank/DDBJ databases">
        <authorList>
            <person name="Varghese N."/>
            <person name="Submissions S."/>
        </authorList>
    </citation>
    <scope>NUCLEOTIDE SEQUENCE [LARGE SCALE GENOMIC DNA]</scope>
    <source>
        <strain evidence="10">OK042</strain>
    </source>
</reference>
<evidence type="ECO:0000256" key="6">
    <source>
        <dbReference type="ARBA" id="ARBA00023136"/>
    </source>
</evidence>
<dbReference type="GO" id="GO:0005886">
    <property type="term" value="C:plasma membrane"/>
    <property type="evidence" value="ECO:0007669"/>
    <property type="project" value="UniProtKB-SubCell"/>
</dbReference>
<dbReference type="RefSeq" id="WP_092267174.1">
    <property type="nucleotide sequence ID" value="NZ_BJOE01000004.1"/>
</dbReference>
<evidence type="ECO:0000313" key="9">
    <source>
        <dbReference type="EMBL" id="SFJ38857.1"/>
    </source>
</evidence>
<protein>
    <submittedName>
        <fullName evidence="9">Predicted arabinose efflux permease, MFS family</fullName>
    </submittedName>
</protein>
<feature type="transmembrane region" description="Helical" evidence="7">
    <location>
        <begin position="317"/>
        <end position="337"/>
    </location>
</feature>
<dbReference type="EMBL" id="FORT01000003">
    <property type="protein sequence ID" value="SFJ38857.1"/>
    <property type="molecule type" value="Genomic_DNA"/>
</dbReference>
<keyword evidence="4 7" id="KW-0812">Transmembrane</keyword>
<evidence type="ECO:0000256" key="2">
    <source>
        <dbReference type="ARBA" id="ARBA00022448"/>
    </source>
</evidence>
<organism evidence="9 10">
    <name type="scientific">Brevibacillus centrosporus</name>
    <dbReference type="NCBI Taxonomy" id="54910"/>
    <lineage>
        <taxon>Bacteria</taxon>
        <taxon>Bacillati</taxon>
        <taxon>Bacillota</taxon>
        <taxon>Bacilli</taxon>
        <taxon>Bacillales</taxon>
        <taxon>Paenibacillaceae</taxon>
        <taxon>Brevibacillus</taxon>
    </lineage>
</organism>
<dbReference type="GO" id="GO:0022857">
    <property type="term" value="F:transmembrane transporter activity"/>
    <property type="evidence" value="ECO:0007669"/>
    <property type="project" value="InterPro"/>
</dbReference>
<evidence type="ECO:0000256" key="1">
    <source>
        <dbReference type="ARBA" id="ARBA00004651"/>
    </source>
</evidence>
<dbReference type="SUPFAM" id="SSF103473">
    <property type="entry name" value="MFS general substrate transporter"/>
    <property type="match status" value="1"/>
</dbReference>
<feature type="transmembrane region" description="Helical" evidence="7">
    <location>
        <begin position="381"/>
        <end position="399"/>
    </location>
</feature>
<dbReference type="AlphaFoldDB" id="A0A1I3R0D2"/>
<evidence type="ECO:0000313" key="10">
    <source>
        <dbReference type="Proteomes" id="UP000198915"/>
    </source>
</evidence>
<evidence type="ECO:0000256" key="3">
    <source>
        <dbReference type="ARBA" id="ARBA00022475"/>
    </source>
</evidence>
<feature type="transmembrane region" description="Helical" evidence="7">
    <location>
        <begin position="122"/>
        <end position="141"/>
    </location>
</feature>
<feature type="transmembrane region" description="Helical" evidence="7">
    <location>
        <begin position="284"/>
        <end position="305"/>
    </location>
</feature>
<comment type="subcellular location">
    <subcellularLocation>
        <location evidence="1">Cell membrane</location>
        <topology evidence="1">Multi-pass membrane protein</topology>
    </subcellularLocation>
</comment>
<gene>
    <name evidence="9" type="ORF">SAMN05518846_103212</name>
</gene>
<feature type="transmembrane region" description="Helical" evidence="7">
    <location>
        <begin position="343"/>
        <end position="369"/>
    </location>
</feature>
<evidence type="ECO:0000256" key="4">
    <source>
        <dbReference type="ARBA" id="ARBA00022692"/>
    </source>
</evidence>
<keyword evidence="5 7" id="KW-1133">Transmembrane helix</keyword>
<feature type="transmembrane region" description="Helical" evidence="7">
    <location>
        <begin position="97"/>
        <end position="116"/>
    </location>
</feature>
<dbReference type="PANTHER" id="PTHR43045">
    <property type="entry name" value="SHIKIMATE TRANSPORTER"/>
    <property type="match status" value="1"/>
</dbReference>